<feature type="compositionally biased region" description="Low complexity" evidence="1">
    <location>
        <begin position="24"/>
        <end position="40"/>
    </location>
</feature>
<feature type="region of interest" description="Disordered" evidence="1">
    <location>
        <begin position="11"/>
        <end position="53"/>
    </location>
</feature>
<gene>
    <name evidence="3" type="ORF">GGP61_001529</name>
</gene>
<dbReference type="AlphaFoldDB" id="A0A9X2Q7B9"/>
<dbReference type="Proteomes" id="UP001155057">
    <property type="component" value="Unassembled WGS sequence"/>
</dbReference>
<evidence type="ECO:0000256" key="1">
    <source>
        <dbReference type="SAM" id="MobiDB-lite"/>
    </source>
</evidence>
<evidence type="ECO:0000313" key="4">
    <source>
        <dbReference type="Proteomes" id="UP001155057"/>
    </source>
</evidence>
<evidence type="ECO:0000259" key="2">
    <source>
        <dbReference type="Pfam" id="PF11074"/>
    </source>
</evidence>
<dbReference type="EMBL" id="JANUAE010000004">
    <property type="protein sequence ID" value="MCS3709925.1"/>
    <property type="molecule type" value="Genomic_DNA"/>
</dbReference>
<organism evidence="3 4">
    <name type="scientific">Salinibacter ruber</name>
    <dbReference type="NCBI Taxonomy" id="146919"/>
    <lineage>
        <taxon>Bacteria</taxon>
        <taxon>Pseudomonadati</taxon>
        <taxon>Rhodothermota</taxon>
        <taxon>Rhodothermia</taxon>
        <taxon>Rhodothermales</taxon>
        <taxon>Salinibacteraceae</taxon>
        <taxon>Salinibacter</taxon>
    </lineage>
</organism>
<comment type="caution">
    <text evidence="3">The sequence shown here is derived from an EMBL/GenBank/DDBJ whole genome shotgun (WGS) entry which is preliminary data.</text>
</comment>
<sequence length="539" mass="60914">MPKDIRLALKEIGPDGYKVRHTPAAPAGRSASGSSAGGFSDDTRREPLGPDQLTKSRYMTGVTESKREMWFEARGELSPDVGDRWRMEQGNLVSKLAREEFPEGTFVGGPPSEAQLQPTRPLFEVRFSVGDMTIRVDVLRPAPSDGWVLTEVKSSTMTSRSSRKKARQDVAFQAYVLGRAGLPLQGAEVMHLNPEYVHPDGGELFARTDLTGELGEQIQEARENAPEFTSVLRRDEPPNLWPSRACNTCDCPEACHDLPEHSVLTLPRYYYQGYLDELIEEGKWTLEELAGHPNLKPRHQNYIQAAQAGEPFVDRSAVESALAELEYPLYFLDFEAIDYALPPFEGTSPWEKVPFQYSLHVVKEEQPLGREEVAHEEFLWTEEGDPRPPLAERLLEDIGPEGSIVVYNATFEKGILEDLQEAFPQWEDQFQNYTHRLWDQGEIFQEGHYVHPSQKGSWSLKTVLPAFDPDLKYGDLDVQEGMEAVVQYSRMISPETSDSEAREIEEDLLAYCEQDTWAMVVIHRELSDLVGREPTAPIS</sequence>
<proteinExistence type="predicted"/>
<evidence type="ECO:0000313" key="3">
    <source>
        <dbReference type="EMBL" id="MCS3709925.1"/>
    </source>
</evidence>
<name>A0A9X2Q7B9_9BACT</name>
<dbReference type="Pfam" id="PF11074">
    <property type="entry name" value="DUF2779"/>
    <property type="match status" value="1"/>
</dbReference>
<dbReference type="RefSeq" id="WP_259123899.1">
    <property type="nucleotide sequence ID" value="NZ_JANTZO010000005.1"/>
</dbReference>
<dbReference type="InterPro" id="IPR021301">
    <property type="entry name" value="DUF2779"/>
</dbReference>
<reference evidence="3" key="1">
    <citation type="submission" date="2022-08" db="EMBL/GenBank/DDBJ databases">
        <title>Genomic Encyclopedia of Type Strains, Phase V (KMG-V): Genome sequencing to study the core and pangenomes of soil and plant-associated prokaryotes.</title>
        <authorList>
            <person name="Whitman W."/>
        </authorList>
    </citation>
    <scope>NUCLEOTIDE SEQUENCE</scope>
    <source>
        <strain evidence="3">SP3049</strain>
    </source>
</reference>
<feature type="domain" description="DUF2779" evidence="2">
    <location>
        <begin position="330"/>
        <end position="459"/>
    </location>
</feature>
<protein>
    <recommendedName>
        <fullName evidence="2">DUF2779 domain-containing protein</fullName>
    </recommendedName>
</protein>
<accession>A0A9X2Q7B9</accession>